<dbReference type="InterPro" id="IPR050319">
    <property type="entry name" value="ABC_transp_ATP-bind"/>
</dbReference>
<dbReference type="GO" id="GO:0005524">
    <property type="term" value="F:ATP binding"/>
    <property type="evidence" value="ECO:0007669"/>
    <property type="project" value="UniProtKB-KW"/>
</dbReference>
<dbReference type="InterPro" id="IPR003439">
    <property type="entry name" value="ABC_transporter-like_ATP-bd"/>
</dbReference>
<dbReference type="InterPro" id="IPR017871">
    <property type="entry name" value="ABC_transporter-like_CS"/>
</dbReference>
<protein>
    <submittedName>
        <fullName evidence="6">ABC transporter ATP-binding protein</fullName>
    </submittedName>
</protein>
<feature type="domain" description="ABC transporter" evidence="5">
    <location>
        <begin position="20"/>
        <end position="271"/>
    </location>
</feature>
<dbReference type="OrthoDB" id="4008250at2"/>
<keyword evidence="4 6" id="KW-0067">ATP-binding</keyword>
<proteinExistence type="inferred from homology"/>
<dbReference type="NCBIfam" id="NF008453">
    <property type="entry name" value="PRK11308.1"/>
    <property type="match status" value="2"/>
</dbReference>
<keyword evidence="7" id="KW-1185">Reference proteome</keyword>
<dbReference type="PROSITE" id="PS50893">
    <property type="entry name" value="ABC_TRANSPORTER_2"/>
    <property type="match status" value="2"/>
</dbReference>
<dbReference type="InterPro" id="IPR027417">
    <property type="entry name" value="P-loop_NTPase"/>
</dbReference>
<accession>A0A3L7A5E8</accession>
<dbReference type="Gene3D" id="3.40.50.300">
    <property type="entry name" value="P-loop containing nucleotide triphosphate hydrolases"/>
    <property type="match status" value="2"/>
</dbReference>
<dbReference type="InterPro" id="IPR013563">
    <property type="entry name" value="Oligopep_ABC_C"/>
</dbReference>
<dbReference type="Pfam" id="PF08352">
    <property type="entry name" value="oligo_HPY"/>
    <property type="match status" value="2"/>
</dbReference>
<comment type="similarity">
    <text evidence="1">Belongs to the ABC transporter superfamily.</text>
</comment>
<dbReference type="GO" id="GO:0055085">
    <property type="term" value="P:transmembrane transport"/>
    <property type="evidence" value="ECO:0007669"/>
    <property type="project" value="UniProtKB-ARBA"/>
</dbReference>
<dbReference type="GO" id="GO:0015833">
    <property type="term" value="P:peptide transport"/>
    <property type="evidence" value="ECO:0007669"/>
    <property type="project" value="InterPro"/>
</dbReference>
<name>A0A3L7A5E8_9MICO</name>
<dbReference type="Pfam" id="PF00005">
    <property type="entry name" value="ABC_tran"/>
    <property type="match status" value="2"/>
</dbReference>
<reference evidence="6 7" key="1">
    <citation type="submission" date="2018-10" db="EMBL/GenBank/DDBJ databases">
        <authorList>
            <person name="Li J."/>
        </authorList>
    </citation>
    <scope>NUCLEOTIDE SEQUENCE [LARGE SCALE GENOMIC DNA]</scope>
    <source>
        <strain evidence="6 7">IF 016277</strain>
    </source>
</reference>
<evidence type="ECO:0000256" key="1">
    <source>
        <dbReference type="ARBA" id="ARBA00005417"/>
    </source>
</evidence>
<dbReference type="AlphaFoldDB" id="A0A3L7A5E8"/>
<evidence type="ECO:0000259" key="5">
    <source>
        <dbReference type="PROSITE" id="PS50893"/>
    </source>
</evidence>
<feature type="domain" description="ABC transporter" evidence="5">
    <location>
        <begin position="295"/>
        <end position="537"/>
    </location>
</feature>
<dbReference type="InterPro" id="IPR003593">
    <property type="entry name" value="AAA+_ATPase"/>
</dbReference>
<dbReference type="NCBIfam" id="NF007739">
    <property type="entry name" value="PRK10419.1"/>
    <property type="match status" value="2"/>
</dbReference>
<evidence type="ECO:0000313" key="7">
    <source>
        <dbReference type="Proteomes" id="UP000272503"/>
    </source>
</evidence>
<dbReference type="CDD" id="cd03257">
    <property type="entry name" value="ABC_NikE_OppD_transporters"/>
    <property type="match status" value="2"/>
</dbReference>
<keyword evidence="2" id="KW-0813">Transport</keyword>
<dbReference type="PANTHER" id="PTHR43776:SF7">
    <property type="entry name" value="D,D-DIPEPTIDE TRANSPORT ATP-BINDING PROTEIN DDPF-RELATED"/>
    <property type="match status" value="1"/>
</dbReference>
<evidence type="ECO:0000256" key="2">
    <source>
        <dbReference type="ARBA" id="ARBA00022448"/>
    </source>
</evidence>
<sequence>MTLTDPAVATPAVDHTDSVLRISDLSIAYSAGAGRRVEAVRGVSLHVQKGETVALVGGSGSGKSTIALSTLGLLPRAASVTAGEILIDGIDVAGASERTWARKRGASISLIPQDPTVSLDPVYPIGRQIAEVLAIHGTVPRALRRERVLELLRQVGIDRPEQRADQFPHQLSGGQRQRVLIAIAIANNPSICIADEPTSGLDVTVQKRVLDQIDQLRAEHETGILLITHDLAVAADRADRIIVLEKGRIVEQGTRDEVLGNPTHPYTRALLEAAPSLTAVPAARPDVLVEAPTLLRITDLHKTYGHGQGAVAAVNGISLEVKRGTTLAIVGESGSGKSTTARIITGLETATSGTLDFDGVDLHGASARTRRQLSRRIQLVQQNPFSSLDPRFTLAEIIGEPLRAFGASRSARTPRVLELLDQVRLPRSFAGRRPGELSGGQRQRIAIARALAAAPDFVVLDEPVSALDVSVQKQILDVLNEIQRETGVTYLLISHDLAVVRLIAHEVAVMQAGEIVESGPTADVFERATHPYTRRLIDAIPGSRHQVSP</sequence>
<dbReference type="PROSITE" id="PS00211">
    <property type="entry name" value="ABC_TRANSPORTER_1"/>
    <property type="match status" value="2"/>
</dbReference>
<dbReference type="FunFam" id="3.40.50.300:FF:000016">
    <property type="entry name" value="Oligopeptide ABC transporter ATP-binding component"/>
    <property type="match status" value="1"/>
</dbReference>
<evidence type="ECO:0000256" key="4">
    <source>
        <dbReference type="ARBA" id="ARBA00022840"/>
    </source>
</evidence>
<keyword evidence="3" id="KW-0547">Nucleotide-binding</keyword>
<comment type="caution">
    <text evidence="6">The sequence shown here is derived from an EMBL/GenBank/DDBJ whole genome shotgun (WGS) entry which is preliminary data.</text>
</comment>
<gene>
    <name evidence="6" type="ORF">D9V32_10310</name>
</gene>
<dbReference type="PANTHER" id="PTHR43776">
    <property type="entry name" value="TRANSPORT ATP-BINDING PROTEIN"/>
    <property type="match status" value="1"/>
</dbReference>
<dbReference type="EMBL" id="RCUX01000007">
    <property type="protein sequence ID" value="RLP75275.1"/>
    <property type="molecule type" value="Genomic_DNA"/>
</dbReference>
<dbReference type="GO" id="GO:0016887">
    <property type="term" value="F:ATP hydrolysis activity"/>
    <property type="evidence" value="ECO:0007669"/>
    <property type="project" value="InterPro"/>
</dbReference>
<organism evidence="6 7">
    <name type="scientific">Mycetocola tolaasinivorans</name>
    <dbReference type="NCBI Taxonomy" id="76635"/>
    <lineage>
        <taxon>Bacteria</taxon>
        <taxon>Bacillati</taxon>
        <taxon>Actinomycetota</taxon>
        <taxon>Actinomycetes</taxon>
        <taxon>Micrococcales</taxon>
        <taxon>Microbacteriaceae</taxon>
        <taxon>Mycetocola</taxon>
    </lineage>
</organism>
<evidence type="ECO:0000313" key="6">
    <source>
        <dbReference type="EMBL" id="RLP75275.1"/>
    </source>
</evidence>
<dbReference type="SMART" id="SM00382">
    <property type="entry name" value="AAA"/>
    <property type="match status" value="2"/>
</dbReference>
<dbReference type="SUPFAM" id="SSF52540">
    <property type="entry name" value="P-loop containing nucleoside triphosphate hydrolases"/>
    <property type="match status" value="2"/>
</dbReference>
<evidence type="ECO:0000256" key="3">
    <source>
        <dbReference type="ARBA" id="ARBA00022741"/>
    </source>
</evidence>
<dbReference type="RefSeq" id="WP_121648824.1">
    <property type="nucleotide sequence ID" value="NZ_RCUX01000007.1"/>
</dbReference>
<dbReference type="Proteomes" id="UP000272503">
    <property type="component" value="Unassembled WGS sequence"/>
</dbReference>